<feature type="transmembrane region" description="Helical" evidence="1">
    <location>
        <begin position="447"/>
        <end position="473"/>
    </location>
</feature>
<feature type="transmembrane region" description="Helical" evidence="1">
    <location>
        <begin position="244"/>
        <end position="265"/>
    </location>
</feature>
<gene>
    <name evidence="3" type="ORF">BEI59_14010</name>
    <name evidence="2" type="ORF">BEI61_01915</name>
    <name evidence="4" type="ORF">BEI63_16235</name>
</gene>
<evidence type="ECO:0000313" key="2">
    <source>
        <dbReference type="EMBL" id="ODM06026.1"/>
    </source>
</evidence>
<evidence type="ECO:0000313" key="4">
    <source>
        <dbReference type="EMBL" id="ODR54502.1"/>
    </source>
</evidence>
<protein>
    <recommendedName>
        <fullName evidence="8">Glycosyltransferase RgtA/B/C/D-like domain-containing protein</fullName>
    </recommendedName>
</protein>
<feature type="transmembrane region" description="Helical" evidence="1">
    <location>
        <begin position="344"/>
        <end position="367"/>
    </location>
</feature>
<dbReference type="Proteomes" id="UP000094067">
    <property type="component" value="Unassembled WGS sequence"/>
</dbReference>
<reference evidence="4 7" key="2">
    <citation type="submission" date="2016-08" db="EMBL/GenBank/DDBJ databases">
        <title>Characterization of Isolates of Eisenbergiella tayi Derived from Blood Cultures, Using Whole Genome Sequencing.</title>
        <authorList>
            <person name="Bernier A.-M."/>
            <person name="Burdz T."/>
            <person name="Wiebe D."/>
            <person name="Bernard K."/>
        </authorList>
    </citation>
    <scope>NUCLEOTIDE SEQUENCE [LARGE SCALE GENOMIC DNA]</scope>
    <source>
        <strain evidence="4 7">NML120146</strain>
    </source>
</reference>
<dbReference type="AlphaFoldDB" id="A0A1E3ACU8"/>
<reference evidence="2 5" key="1">
    <citation type="submission" date="2016-07" db="EMBL/GenBank/DDBJ databases">
        <title>Characterization of isolates of Eisenbergiella tayi derived from blood cultures, using whole genome sequencing.</title>
        <authorList>
            <person name="Burdz T."/>
            <person name="Wiebe D."/>
            <person name="Huynh C."/>
            <person name="Bernard K."/>
        </authorList>
    </citation>
    <scope>NUCLEOTIDE SEQUENCE [LARGE SCALE GENOMIC DNA]</scope>
    <source>
        <strain evidence="2 5">NML 110608</strain>
    </source>
</reference>
<dbReference type="PATRIC" id="fig|1432052.4.peg.2136"/>
<feature type="transmembrane region" description="Helical" evidence="1">
    <location>
        <begin position="12"/>
        <end position="32"/>
    </location>
</feature>
<keyword evidence="1" id="KW-0472">Membrane</keyword>
<keyword evidence="1" id="KW-0812">Transmembrane</keyword>
<evidence type="ECO:0000313" key="7">
    <source>
        <dbReference type="Proteomes" id="UP000094869"/>
    </source>
</evidence>
<accession>A0A1E3ACU8</accession>
<name>A0A1E3ACU8_9FIRM</name>
<evidence type="ECO:0000313" key="5">
    <source>
        <dbReference type="Proteomes" id="UP000094067"/>
    </source>
</evidence>
<dbReference type="OrthoDB" id="6052932at2"/>
<keyword evidence="1" id="KW-1133">Transmembrane helix</keyword>
<evidence type="ECO:0000313" key="3">
    <source>
        <dbReference type="EMBL" id="ODR51361.1"/>
    </source>
</evidence>
<dbReference type="RefSeq" id="WP_044963889.1">
    <property type="nucleotide sequence ID" value="NZ_DAWDRA010000316.1"/>
</dbReference>
<evidence type="ECO:0000313" key="6">
    <source>
        <dbReference type="Proteomes" id="UP000094271"/>
    </source>
</evidence>
<keyword evidence="7" id="KW-1185">Reference proteome</keyword>
<proteinExistence type="predicted"/>
<sequence>MTKIRRFYKNELFHEILFLSLAFLCMMIFVFLQPFGEGPDEINRFRVVRFIYENGYLPRGDDPAVLIPGYGGSYAFQPMLTYILEGYLLRTVNLFTDRFDVLLIAARMVNVFFGMAAAVLTRRLSRLLFTETMTQWLFSCLVVFLPQSLFLHTYINTDSCAVFSVILMFTAVLDGMKNGFNRSLCIQTAVGVILCALSYYNAYGAVLVTVILFISCFVGKVLAGTITRDGTASPVDRYYMDWRPLLRAGLFITVLFLIGAGWWFIRNAFLYHGDFLGMNARNLCVASTCTPDFHPLLRQTYQNQGIGVFTMVFGTDYFTLLARSFVAMFGPMSLPTHYYIYETYYRIFIIGLLVCMIPAGRGLYLSWQDQKRRFFFNGCMVLACAIPIFLCVYYSYTWDFQPQGRYLMPMLPAFMYFVTLGLRKACFLLQELADKIKCRSLAEKIPAILMGLLIFFTAAALLYSVFFVVVPYYTGG</sequence>
<organism evidence="2 5">
    <name type="scientific">Eisenbergiella tayi</name>
    <dbReference type="NCBI Taxonomy" id="1432052"/>
    <lineage>
        <taxon>Bacteria</taxon>
        <taxon>Bacillati</taxon>
        <taxon>Bacillota</taxon>
        <taxon>Clostridia</taxon>
        <taxon>Lachnospirales</taxon>
        <taxon>Lachnospiraceae</taxon>
        <taxon>Eisenbergiella</taxon>
    </lineage>
</organism>
<reference evidence="3 6" key="3">
    <citation type="submission" date="2016-08" db="EMBL/GenBank/DDBJ databases">
        <authorList>
            <person name="Seilhamer J.J."/>
        </authorList>
    </citation>
    <scope>NUCLEOTIDE SEQUENCE [LARGE SCALE GENOMIC DNA]</scope>
    <source>
        <strain evidence="3 6">NML150140-1</strain>
    </source>
</reference>
<feature type="transmembrane region" description="Helical" evidence="1">
    <location>
        <begin position="151"/>
        <end position="172"/>
    </location>
</feature>
<dbReference type="EMBL" id="MCGH01000002">
    <property type="protein sequence ID" value="ODM06026.1"/>
    <property type="molecule type" value="Genomic_DNA"/>
</dbReference>
<feature type="transmembrane region" description="Helical" evidence="1">
    <location>
        <begin position="374"/>
        <end position="396"/>
    </location>
</feature>
<dbReference type="Proteomes" id="UP000094271">
    <property type="component" value="Unassembled WGS sequence"/>
</dbReference>
<comment type="caution">
    <text evidence="2">The sequence shown here is derived from an EMBL/GenBank/DDBJ whole genome shotgun (WGS) entry which is preliminary data.</text>
</comment>
<evidence type="ECO:0000256" key="1">
    <source>
        <dbReference type="SAM" id="Phobius"/>
    </source>
</evidence>
<evidence type="ECO:0008006" key="8">
    <source>
        <dbReference type="Google" id="ProtNLM"/>
    </source>
</evidence>
<feature type="transmembrane region" description="Helical" evidence="1">
    <location>
        <begin position="408"/>
        <end position="426"/>
    </location>
</feature>
<dbReference type="EMBL" id="MEHD01000025">
    <property type="protein sequence ID" value="ODR54502.1"/>
    <property type="molecule type" value="Genomic_DNA"/>
</dbReference>
<feature type="transmembrane region" description="Helical" evidence="1">
    <location>
        <begin position="101"/>
        <end position="120"/>
    </location>
</feature>
<dbReference type="Proteomes" id="UP000094869">
    <property type="component" value="Unassembled WGS sequence"/>
</dbReference>
<dbReference type="EMBL" id="MEHA01000009">
    <property type="protein sequence ID" value="ODR51361.1"/>
    <property type="molecule type" value="Genomic_DNA"/>
</dbReference>